<keyword evidence="9" id="KW-1185">Reference proteome</keyword>
<keyword evidence="5" id="KW-1133">Transmembrane helix</keyword>
<evidence type="ECO:0000256" key="2">
    <source>
        <dbReference type="ARBA" id="ARBA00007171"/>
    </source>
</evidence>
<organism evidence="8 9">
    <name type="scientific">Isoptericola haloaureus</name>
    <dbReference type="NCBI Taxonomy" id="1542902"/>
    <lineage>
        <taxon>Bacteria</taxon>
        <taxon>Bacillati</taxon>
        <taxon>Actinomycetota</taxon>
        <taxon>Actinomycetes</taxon>
        <taxon>Micrococcales</taxon>
        <taxon>Promicromonosporaceae</taxon>
        <taxon>Isoptericola</taxon>
    </lineage>
</organism>
<comment type="caution">
    <text evidence="8">The sequence shown here is derived from an EMBL/GenBank/DDBJ whole genome shotgun (WGS) entry which is preliminary data.</text>
</comment>
<feature type="compositionally biased region" description="Low complexity" evidence="4">
    <location>
        <begin position="1"/>
        <end position="36"/>
    </location>
</feature>
<evidence type="ECO:0000256" key="1">
    <source>
        <dbReference type="ARBA" id="ARBA00004370"/>
    </source>
</evidence>
<feature type="domain" description="Penicillin-binding protein transpeptidase" evidence="6">
    <location>
        <begin position="293"/>
        <end position="595"/>
    </location>
</feature>
<dbReference type="SUPFAM" id="SSF56519">
    <property type="entry name" value="Penicillin binding protein dimerisation domain"/>
    <property type="match status" value="1"/>
</dbReference>
<dbReference type="PANTHER" id="PTHR30627">
    <property type="entry name" value="PEPTIDOGLYCAN D,D-TRANSPEPTIDASE"/>
    <property type="match status" value="1"/>
</dbReference>
<dbReference type="InterPro" id="IPR001460">
    <property type="entry name" value="PCN-bd_Tpept"/>
</dbReference>
<feature type="transmembrane region" description="Helical" evidence="5">
    <location>
        <begin position="45"/>
        <end position="62"/>
    </location>
</feature>
<feature type="domain" description="Penicillin-binding protein dimerisation" evidence="7">
    <location>
        <begin position="86"/>
        <end position="249"/>
    </location>
</feature>
<proteinExistence type="inferred from homology"/>
<dbReference type="Gene3D" id="3.30.450.330">
    <property type="match status" value="1"/>
</dbReference>
<comment type="subcellular location">
    <subcellularLocation>
        <location evidence="1">Membrane</location>
    </subcellularLocation>
</comment>
<dbReference type="SUPFAM" id="SSF56601">
    <property type="entry name" value="beta-lactamase/transpeptidase-like"/>
    <property type="match status" value="1"/>
</dbReference>
<evidence type="ECO:0000256" key="3">
    <source>
        <dbReference type="ARBA" id="ARBA00023136"/>
    </source>
</evidence>
<reference evidence="8" key="1">
    <citation type="journal article" date="2024" name="Antonie Van Leeuwenhoek">
        <title>Isoptericola haloaureus sp. nov., a dimorphic actinobacterium isolated from mangrove sediments of southeast India, implicating biosaline agricultural significance through nitrogen fixation and salt tolerance genes.</title>
        <authorList>
            <person name="Prathaban M."/>
            <person name="Prathiviraj R."/>
            <person name="Ravichandran M."/>
            <person name="Natarajan S.D."/>
            <person name="Sobanaa M."/>
            <person name="Hari Krishna Kumar S."/>
            <person name="Chandrasekar V."/>
            <person name="Selvin J."/>
        </authorList>
    </citation>
    <scope>NUCLEOTIDE SEQUENCE</scope>
    <source>
        <strain evidence="8">MP1014</strain>
    </source>
</reference>
<dbReference type="Pfam" id="PF00905">
    <property type="entry name" value="Transpeptidase"/>
    <property type="match status" value="1"/>
</dbReference>
<dbReference type="InterPro" id="IPR036138">
    <property type="entry name" value="PBP_dimer_sf"/>
</dbReference>
<evidence type="ECO:0000313" key="8">
    <source>
        <dbReference type="EMBL" id="MEG3614852.1"/>
    </source>
</evidence>
<keyword evidence="3 5" id="KW-0472">Membrane</keyword>
<dbReference type="RefSeq" id="WP_332901585.1">
    <property type="nucleotide sequence ID" value="NZ_JBAGLP010000116.1"/>
</dbReference>
<protein>
    <submittedName>
        <fullName evidence="8">Penicillin-binding protein 2</fullName>
    </submittedName>
</protein>
<evidence type="ECO:0000256" key="5">
    <source>
        <dbReference type="SAM" id="Phobius"/>
    </source>
</evidence>
<name>A0ABU7Z619_9MICO</name>
<dbReference type="PANTHER" id="PTHR30627:SF1">
    <property type="entry name" value="PEPTIDOGLYCAN D,D-TRANSPEPTIDASE FTSI"/>
    <property type="match status" value="1"/>
</dbReference>
<feature type="region of interest" description="Disordered" evidence="4">
    <location>
        <begin position="1"/>
        <end position="38"/>
    </location>
</feature>
<gene>
    <name evidence="8" type="ORF">V5O49_06925</name>
</gene>
<comment type="similarity">
    <text evidence="2">Belongs to the transpeptidase family.</text>
</comment>
<dbReference type="EMBL" id="JBAGLP010000116">
    <property type="protein sequence ID" value="MEG3614852.1"/>
    <property type="molecule type" value="Genomic_DNA"/>
</dbReference>
<dbReference type="Pfam" id="PF03717">
    <property type="entry name" value="PBP_dimer"/>
    <property type="match status" value="1"/>
</dbReference>
<reference evidence="8" key="2">
    <citation type="submission" date="2024-02" db="EMBL/GenBank/DDBJ databases">
        <authorList>
            <person name="Prathaban M."/>
            <person name="Mythili R."/>
            <person name="Sharmila Devi N."/>
            <person name="Sobanaa M."/>
            <person name="Prathiviraj R."/>
            <person name="Selvin J."/>
        </authorList>
    </citation>
    <scope>NUCLEOTIDE SEQUENCE</scope>
    <source>
        <strain evidence="8">MP1014</strain>
    </source>
</reference>
<evidence type="ECO:0000259" key="6">
    <source>
        <dbReference type="Pfam" id="PF00905"/>
    </source>
</evidence>
<evidence type="ECO:0000256" key="4">
    <source>
        <dbReference type="SAM" id="MobiDB-lite"/>
    </source>
</evidence>
<evidence type="ECO:0000313" key="9">
    <source>
        <dbReference type="Proteomes" id="UP001310387"/>
    </source>
</evidence>
<keyword evidence="5" id="KW-0812">Transmembrane</keyword>
<dbReference type="InterPro" id="IPR012338">
    <property type="entry name" value="Beta-lactam/transpept-like"/>
</dbReference>
<dbReference type="InterPro" id="IPR050515">
    <property type="entry name" value="Beta-lactam/transpept"/>
</dbReference>
<dbReference type="Proteomes" id="UP001310387">
    <property type="component" value="Unassembled WGS sequence"/>
</dbReference>
<sequence length="618" mass="64882">MQTRRPGGARAGAAGASRGAATAGRGRTPRAPGRLAGDPERRQRWLIALAALVVTVFVGRLVDVQVVQGPALASTAQQARLATQVTQAHRGDILDAEGRVLATSVDRYRIVADQVNIQGFRGNGRRDADGDPVQDGALGIAQLLAPVLGESEATLGARLNGEDRYVVLARDVVPEVQRAVSALGLYGSVFSHLTSERTYPAGTVAGPLLGHVNSEQVGVGGLEATFDDVLDGTDGTLTYERGRDGARIPVSELESVPAEPGEDVQLTLDSDVQWKAEELLDQAVADTGASYAIAVVQDLRTGDVVSMADSGEVDPNGTSGDVADGSRAVNVVFEPGSTGKVISMAAALEGGYWEPTDEFEVPDRYTVDGETFRDSHPHPVERWTLAGILAQSSNAGTVMMGEEIPFAVRYDYLRKFGFGQRTALGLPGESAGILPDENIDEIENRTPYTVLFGQGVAVSAMQATQVFSTIANDGVRMPATLVAGTRTATGELVPAERDEGTRVVSSQTANDVLTMMEAVTAEDGTGTAAQVPGYRVAGKTGTAQMFEGGGTTYVASFIGVAPVDDPRYTVSVFLKSPRSSIYGGVVAAPVFSELMGYVLRADGVPPSDEPADLFPLTW</sequence>
<accession>A0ABU7Z619</accession>
<evidence type="ECO:0000259" key="7">
    <source>
        <dbReference type="Pfam" id="PF03717"/>
    </source>
</evidence>
<dbReference type="Gene3D" id="3.90.1310.10">
    <property type="entry name" value="Penicillin-binding protein 2a (Domain 2)"/>
    <property type="match status" value="1"/>
</dbReference>
<dbReference type="InterPro" id="IPR005311">
    <property type="entry name" value="PBP_dimer"/>
</dbReference>
<dbReference type="Gene3D" id="3.40.710.10">
    <property type="entry name" value="DD-peptidase/beta-lactamase superfamily"/>
    <property type="match status" value="1"/>
</dbReference>